<protein>
    <submittedName>
        <fullName evidence="1">Uncharacterized protein</fullName>
    </submittedName>
</protein>
<sequence>MAFQARVAAGKPDAVRAGWQRDYIAGRDPADREGPTFHRTKRILAQARPVGAGRSRCRAMGHRSFRRAAAPENGPSRRRCVGRAHARNMSIERAFSAHFLNNRSPTRQLNARRQQVERHGYACDVEA</sequence>
<dbReference type="STRING" id="272630.MexAM1_META1p4830"/>
<dbReference type="AlphaFoldDB" id="C5ARV3"/>
<organism evidence="1 2">
    <name type="scientific">Methylorubrum extorquens (strain ATCC 14718 / DSM 1338 / JCM 2805 / NCIMB 9133 / AM1)</name>
    <name type="common">Methylobacterium extorquens</name>
    <dbReference type="NCBI Taxonomy" id="272630"/>
    <lineage>
        <taxon>Bacteria</taxon>
        <taxon>Pseudomonadati</taxon>
        <taxon>Pseudomonadota</taxon>
        <taxon>Alphaproteobacteria</taxon>
        <taxon>Hyphomicrobiales</taxon>
        <taxon>Methylobacteriaceae</taxon>
        <taxon>Methylorubrum</taxon>
    </lineage>
</organism>
<evidence type="ECO:0000313" key="1">
    <source>
        <dbReference type="EMBL" id="ACS42441.1"/>
    </source>
</evidence>
<keyword evidence="2" id="KW-1185">Reference proteome</keyword>
<dbReference type="KEGG" id="mea:Mex_1p4830"/>
<name>C5ARV3_METEA</name>
<dbReference type="Proteomes" id="UP000009081">
    <property type="component" value="Chromosome"/>
</dbReference>
<evidence type="ECO:0000313" key="2">
    <source>
        <dbReference type="Proteomes" id="UP000009081"/>
    </source>
</evidence>
<gene>
    <name evidence="1" type="ordered locus">MexAM1_META1p4830</name>
</gene>
<accession>C5ARV3</accession>
<dbReference type="OrthoDB" id="8910986at2"/>
<dbReference type="EMBL" id="CP001510">
    <property type="protein sequence ID" value="ACS42441.1"/>
    <property type="molecule type" value="Genomic_DNA"/>
</dbReference>
<dbReference type="HOGENOM" id="CLU_140974_0_0_5"/>
<reference evidence="1 2" key="1">
    <citation type="journal article" date="2009" name="PLoS ONE">
        <title>Methylobacterium genome sequences: a reference blueprint to investigate microbial metabolism of C1 compounds from natural and industrial sources.</title>
        <authorList>
            <person name="Vuilleumier S."/>
            <person name="Chistoserdova L."/>
            <person name="Lee M.-C."/>
            <person name="Bringel F."/>
            <person name="Lajus A."/>
            <person name="Zhou Y."/>
            <person name="Gourion B."/>
            <person name="Barbe V."/>
            <person name="Chang J."/>
            <person name="Cruveiller S."/>
            <person name="Dossat C."/>
            <person name="Gillett W."/>
            <person name="Gruffaz C."/>
            <person name="Haugen E."/>
            <person name="Hourcade E."/>
            <person name="Levy R."/>
            <person name="Mangenot S."/>
            <person name="Muller E."/>
            <person name="Nadalig T."/>
            <person name="Pagni M."/>
            <person name="Penny C."/>
            <person name="Peyraud R."/>
            <person name="Robinson D.G."/>
            <person name="Roche D."/>
            <person name="Rouy Z."/>
            <person name="Saenampechek C."/>
            <person name="Salvignol G."/>
            <person name="Vallenet D."/>
            <person name="Wu Z."/>
            <person name="Marx C.J."/>
            <person name="Vorholt J.A."/>
            <person name="Olson M.V."/>
            <person name="Kaul R."/>
            <person name="Weissenbach J."/>
            <person name="Medigue C."/>
            <person name="Lidstrom M.E."/>
        </authorList>
    </citation>
    <scope>NUCLEOTIDE SEQUENCE [LARGE SCALE GENOMIC DNA]</scope>
    <source>
        <strain evidence="2">ATCC 14718 / DSM 1338 / JCM 2805 / NCIMB 9133 / AM1</strain>
    </source>
</reference>
<proteinExistence type="predicted"/>